<dbReference type="InterPro" id="IPR041635">
    <property type="entry name" value="Type_ISP_LLaBIII_C"/>
</dbReference>
<name>A0ABQ6K461_9MICO</name>
<feature type="domain" description="Type ISP restriction-modification enzyme LLaBIII C-terminal specificity" evidence="7">
    <location>
        <begin position="709"/>
        <end position="857"/>
    </location>
</feature>
<dbReference type="Gene3D" id="3.40.50.150">
    <property type="entry name" value="Vaccinia Virus protein VP39"/>
    <property type="match status" value="1"/>
</dbReference>
<keyword evidence="2" id="KW-0489">Methyltransferase</keyword>
<dbReference type="InterPro" id="IPR029063">
    <property type="entry name" value="SAM-dependent_MTases_sf"/>
</dbReference>
<dbReference type="PRINTS" id="PR00507">
    <property type="entry name" value="N12N6MTFRASE"/>
</dbReference>
<proteinExistence type="predicted"/>
<keyword evidence="3" id="KW-0808">Transferase</keyword>
<evidence type="ECO:0000256" key="4">
    <source>
        <dbReference type="ARBA" id="ARBA00047942"/>
    </source>
</evidence>
<dbReference type="Pfam" id="PF18135">
    <property type="entry name" value="Type_ISP_C"/>
    <property type="match status" value="1"/>
</dbReference>
<evidence type="ECO:0000256" key="3">
    <source>
        <dbReference type="ARBA" id="ARBA00022679"/>
    </source>
</evidence>
<gene>
    <name evidence="8" type="ORF">GCM10025881_06890</name>
</gene>
<reference evidence="9" key="1">
    <citation type="journal article" date="2019" name="Int. J. Syst. Evol. Microbiol.">
        <title>The Global Catalogue of Microorganisms (GCM) 10K type strain sequencing project: providing services to taxonomists for standard genome sequencing and annotation.</title>
        <authorList>
            <consortium name="The Broad Institute Genomics Platform"/>
            <consortium name="The Broad Institute Genome Sequencing Center for Infectious Disease"/>
            <person name="Wu L."/>
            <person name="Ma J."/>
        </authorList>
    </citation>
    <scope>NUCLEOTIDE SEQUENCE [LARGE SCALE GENOMIC DNA]</scope>
    <source>
        <strain evidence="9">NBRC 108894</strain>
    </source>
</reference>
<dbReference type="Proteomes" id="UP001157034">
    <property type="component" value="Unassembled WGS sequence"/>
</dbReference>
<dbReference type="PANTHER" id="PTHR33841:SF1">
    <property type="entry name" value="DNA METHYLTRANSFERASE A"/>
    <property type="match status" value="1"/>
</dbReference>
<dbReference type="PANTHER" id="PTHR33841">
    <property type="entry name" value="DNA METHYLTRANSFERASE YEEA-RELATED"/>
    <property type="match status" value="1"/>
</dbReference>
<organism evidence="8 9">
    <name type="scientific">Pseudolysinimonas kribbensis</name>
    <dbReference type="NCBI Taxonomy" id="433641"/>
    <lineage>
        <taxon>Bacteria</taxon>
        <taxon>Bacillati</taxon>
        <taxon>Actinomycetota</taxon>
        <taxon>Actinomycetes</taxon>
        <taxon>Micrococcales</taxon>
        <taxon>Microbacteriaceae</taxon>
        <taxon>Pseudolysinimonas</taxon>
    </lineage>
</organism>
<dbReference type="EC" id="2.1.1.72" evidence="1"/>
<evidence type="ECO:0000256" key="2">
    <source>
        <dbReference type="ARBA" id="ARBA00022603"/>
    </source>
</evidence>
<feature type="region of interest" description="Disordered" evidence="5">
    <location>
        <begin position="851"/>
        <end position="880"/>
    </location>
</feature>
<dbReference type="EMBL" id="BSVB01000001">
    <property type="protein sequence ID" value="GMA93865.1"/>
    <property type="molecule type" value="Genomic_DNA"/>
</dbReference>
<dbReference type="Pfam" id="PF02384">
    <property type="entry name" value="N6_Mtase"/>
    <property type="match status" value="1"/>
</dbReference>
<feature type="domain" description="DNA methylase adenine-specific" evidence="6">
    <location>
        <begin position="312"/>
        <end position="458"/>
    </location>
</feature>
<accession>A0ABQ6K461</accession>
<evidence type="ECO:0000256" key="1">
    <source>
        <dbReference type="ARBA" id="ARBA00011900"/>
    </source>
</evidence>
<dbReference type="InterPro" id="IPR050953">
    <property type="entry name" value="N4_N6_ade-DNA_methylase"/>
</dbReference>
<comment type="caution">
    <text evidence="8">The sequence shown here is derived from an EMBL/GenBank/DDBJ whole genome shotgun (WGS) entry which is preliminary data.</text>
</comment>
<evidence type="ECO:0000313" key="8">
    <source>
        <dbReference type="EMBL" id="GMA93865.1"/>
    </source>
</evidence>
<dbReference type="SUPFAM" id="SSF53335">
    <property type="entry name" value="S-adenosyl-L-methionine-dependent methyltransferases"/>
    <property type="match status" value="1"/>
</dbReference>
<evidence type="ECO:0000259" key="7">
    <source>
        <dbReference type="Pfam" id="PF18135"/>
    </source>
</evidence>
<evidence type="ECO:0000313" key="9">
    <source>
        <dbReference type="Proteomes" id="UP001157034"/>
    </source>
</evidence>
<comment type="catalytic activity">
    <reaction evidence="4">
        <text>a 2'-deoxyadenosine in DNA + S-adenosyl-L-methionine = an N(6)-methyl-2'-deoxyadenosine in DNA + S-adenosyl-L-homocysteine + H(+)</text>
        <dbReference type="Rhea" id="RHEA:15197"/>
        <dbReference type="Rhea" id="RHEA-COMP:12418"/>
        <dbReference type="Rhea" id="RHEA-COMP:12419"/>
        <dbReference type="ChEBI" id="CHEBI:15378"/>
        <dbReference type="ChEBI" id="CHEBI:57856"/>
        <dbReference type="ChEBI" id="CHEBI:59789"/>
        <dbReference type="ChEBI" id="CHEBI:90615"/>
        <dbReference type="ChEBI" id="CHEBI:90616"/>
        <dbReference type="EC" id="2.1.1.72"/>
    </reaction>
</comment>
<protein>
    <recommendedName>
        <fullName evidence="1">site-specific DNA-methyltransferase (adenine-specific)</fullName>
        <ecNumber evidence="1">2.1.1.72</ecNumber>
    </recommendedName>
</protein>
<keyword evidence="9" id="KW-1185">Reference proteome</keyword>
<sequence length="895" mass="98338">MDVRSMIETYFSSARQILATPGAKPESSLYPGFHALLEQTALFLGEPTVSFVSQADAESIGIPDWRVSKAGELLGWIELKSPHKRLDALSGHDLEQKGRFVDGLSNLILTNGWQWQHYQDGRLVTSVTAGSPESFEATALPTALDESDTQRFQDLFAGFLASTLVDYTSVGAAVSALAVRARAIRNGLTEIGEAGAGPNLLELRDSFRSLVFRNGQTFDWPRFVDSYVQIAVFGALLWRLESKKPISLLLQVGLKQGVHPLLYQCLKILWSADSRPEILEPVLEGLVQTINLIPPSLFEPPAAEREYQRVPDPIVHAYEPFFAVYDSKGREAAGVYYTPIEVVQQIVSGVESILIGTLGRNDGLLDPGAKFVDPATGTGTFLLGLAEAVGDIARSQGLPPDAVIHDLVTKRVAAFEILPGPYTIAHQRMETLLESYGAPADEKLPIYLTDTLAAPETGMLFDSDFGVAASELLKERSRADDVKTSDEVLIVLGNPPYERLPKAAALEPFAVKLWETLVAATPLDHRQDLKSARDLFVAFWLWSMWLLQPPAIRTSGAQSPTIDAKTADGIIAFVTNRTWIQGRSLRGLRSIAAAGAREMWILDLGGDTRGADGANDFGGGDANVFDIQTGVAIVWLVFDREYQGQPVVRYRRLFGNRAAKYRALRRTFDPADFDVVDGRPEDRLTPVMWDSVQLSEAPLLSQLWADEAETGFQTARDKSAYSPIGVDAADVYAETVSSPGKAALRTGRLAEWAALNKDVRAAGWSTAQSRRANRHAPDPSQLRVSRLREVQYRPLDRRWLYDDPSWVDWYREDLHGIYRDGPVATLVTNPRGHGAGPAAVHTSVMPEQHSFNNRGERASGLCGTRPTPPPRSRIPTRDQSWGTVGWGSVAAFWTG</sequence>
<evidence type="ECO:0000256" key="5">
    <source>
        <dbReference type="SAM" id="MobiDB-lite"/>
    </source>
</evidence>
<evidence type="ECO:0000259" key="6">
    <source>
        <dbReference type="Pfam" id="PF02384"/>
    </source>
</evidence>
<dbReference type="InterPro" id="IPR003356">
    <property type="entry name" value="DNA_methylase_A-5"/>
</dbReference>